<protein>
    <submittedName>
        <fullName evidence="1">Streptomycin adenylyltransferase</fullName>
    </submittedName>
</protein>
<sequence length="278" mass="31244">MGKTTARQALQAQLLDMCRQDKRIAGLVDYSAEDERILESRTDFALTLFIIDTYFDTFVLELEAWFTRFGPPLLLLREAENTIRVVYDAQPLPVHLTAICLPANSMHLTLDRPALEANVLYDATGQLTTALHQAADAFPTDQQATFEELASTFWYDLLDTLCKLLRGDQWNACQLFHVSVLPALIRLLRLEATIISQWYNHHSGIEPALPAERLARLNACLPTAATLAGTARALRKSIELGSEVCRSIAALHGFRWPHALAERIEAIVLFWLPSDRCT</sequence>
<dbReference type="AlphaFoldDB" id="A0A326U9D6"/>
<dbReference type="OrthoDB" id="152462at2"/>
<dbReference type="SUPFAM" id="SSF81631">
    <property type="entry name" value="PAP/OAS1 substrate-binding domain"/>
    <property type="match status" value="1"/>
</dbReference>
<organism evidence="1 2">
    <name type="scientific">Thermosporothrix hazakensis</name>
    <dbReference type="NCBI Taxonomy" id="644383"/>
    <lineage>
        <taxon>Bacteria</taxon>
        <taxon>Bacillati</taxon>
        <taxon>Chloroflexota</taxon>
        <taxon>Ktedonobacteria</taxon>
        <taxon>Ktedonobacterales</taxon>
        <taxon>Thermosporotrichaceae</taxon>
        <taxon>Thermosporothrix</taxon>
    </lineage>
</organism>
<name>A0A326U9D6_THEHA</name>
<keyword evidence="1" id="KW-0548">Nucleotidyltransferase</keyword>
<dbReference type="GO" id="GO:0016779">
    <property type="term" value="F:nucleotidyltransferase activity"/>
    <property type="evidence" value="ECO:0007669"/>
    <property type="project" value="UniProtKB-KW"/>
</dbReference>
<keyword evidence="2" id="KW-1185">Reference proteome</keyword>
<dbReference type="Gene3D" id="1.20.120.330">
    <property type="entry name" value="Nucleotidyltransferases domain 2"/>
    <property type="match status" value="1"/>
</dbReference>
<reference evidence="1 2" key="1">
    <citation type="submission" date="2018-06" db="EMBL/GenBank/DDBJ databases">
        <title>Genomic Encyclopedia of Archaeal and Bacterial Type Strains, Phase II (KMG-II): from individual species to whole genera.</title>
        <authorList>
            <person name="Goeker M."/>
        </authorList>
    </citation>
    <scope>NUCLEOTIDE SEQUENCE [LARGE SCALE GENOMIC DNA]</scope>
    <source>
        <strain evidence="1 2">ATCC BAA-1881</strain>
    </source>
</reference>
<evidence type="ECO:0000313" key="1">
    <source>
        <dbReference type="EMBL" id="PZW31137.1"/>
    </source>
</evidence>
<gene>
    <name evidence="1" type="ORF">EI42_02234</name>
</gene>
<proteinExistence type="predicted"/>
<keyword evidence="1" id="KW-0808">Transferase</keyword>
<dbReference type="EMBL" id="QKUF01000006">
    <property type="protein sequence ID" value="PZW31137.1"/>
    <property type="molecule type" value="Genomic_DNA"/>
</dbReference>
<dbReference type="Gene3D" id="3.30.460.10">
    <property type="entry name" value="Beta Polymerase, domain 2"/>
    <property type="match status" value="1"/>
</dbReference>
<dbReference type="Proteomes" id="UP000248806">
    <property type="component" value="Unassembled WGS sequence"/>
</dbReference>
<dbReference type="RefSeq" id="WP_111321830.1">
    <property type="nucleotide sequence ID" value="NZ_BIFX01000003.1"/>
</dbReference>
<comment type="caution">
    <text evidence="1">The sequence shown here is derived from an EMBL/GenBank/DDBJ whole genome shotgun (WGS) entry which is preliminary data.</text>
</comment>
<evidence type="ECO:0000313" key="2">
    <source>
        <dbReference type="Proteomes" id="UP000248806"/>
    </source>
</evidence>
<dbReference type="InterPro" id="IPR043519">
    <property type="entry name" value="NT_sf"/>
</dbReference>
<accession>A0A326U9D6</accession>